<keyword evidence="3" id="KW-0813">Transport</keyword>
<dbReference type="Pfam" id="PF02321">
    <property type="entry name" value="OEP"/>
    <property type="match status" value="2"/>
</dbReference>
<dbReference type="GO" id="GO:0015288">
    <property type="term" value="F:porin activity"/>
    <property type="evidence" value="ECO:0007669"/>
    <property type="project" value="TreeGrafter"/>
</dbReference>
<feature type="chain" id="PRO_5012859543" evidence="8">
    <location>
        <begin position="20"/>
        <end position="500"/>
    </location>
</feature>
<dbReference type="RefSeq" id="WP_083578875.1">
    <property type="nucleotide sequence ID" value="NZ_CP009654.1"/>
</dbReference>
<keyword evidence="4" id="KW-1134">Transmembrane beta strand</keyword>
<comment type="subcellular location">
    <subcellularLocation>
        <location evidence="1">Cell outer membrane</location>
    </subcellularLocation>
</comment>
<protein>
    <submittedName>
        <fullName evidence="9">Outer membrane efflux family protein</fullName>
    </submittedName>
</protein>
<proteinExistence type="inferred from homology"/>
<accession>A0A1J0KSL1</accession>
<dbReference type="GO" id="GO:1990281">
    <property type="term" value="C:efflux pump complex"/>
    <property type="evidence" value="ECO:0007669"/>
    <property type="project" value="TreeGrafter"/>
</dbReference>
<feature type="signal peptide" evidence="8">
    <location>
        <begin position="1"/>
        <end position="19"/>
    </location>
</feature>
<dbReference type="PANTHER" id="PTHR30026">
    <property type="entry name" value="OUTER MEMBRANE PROTEIN TOLC"/>
    <property type="match status" value="1"/>
</dbReference>
<dbReference type="AlphaFoldDB" id="A0A1J0KSL1"/>
<dbReference type="SUPFAM" id="SSF56954">
    <property type="entry name" value="Outer membrane efflux proteins (OEP)"/>
    <property type="match status" value="1"/>
</dbReference>
<gene>
    <name evidence="9" type="ORF">KX01_210</name>
</gene>
<dbReference type="InterPro" id="IPR003423">
    <property type="entry name" value="OMP_efflux"/>
</dbReference>
<evidence type="ECO:0000256" key="7">
    <source>
        <dbReference type="ARBA" id="ARBA00023237"/>
    </source>
</evidence>
<dbReference type="GO" id="GO:0009279">
    <property type="term" value="C:cell outer membrane"/>
    <property type="evidence" value="ECO:0007669"/>
    <property type="project" value="UniProtKB-SubCell"/>
</dbReference>
<name>A0A1J0KSL1_9GAMM</name>
<comment type="similarity">
    <text evidence="2">Belongs to the outer membrane factor (OMF) (TC 1.B.17) family.</text>
</comment>
<keyword evidence="5" id="KW-0812">Transmembrane</keyword>
<evidence type="ECO:0000313" key="9">
    <source>
        <dbReference type="EMBL" id="APC96749.1"/>
    </source>
</evidence>
<evidence type="ECO:0000256" key="1">
    <source>
        <dbReference type="ARBA" id="ARBA00004442"/>
    </source>
</evidence>
<reference evidence="10" key="1">
    <citation type="submission" date="2014-10" db="EMBL/GenBank/DDBJ databases">
        <authorList>
            <person name="Kuske C.R."/>
            <person name="Challacombe J.F."/>
            <person name="Daligault H.E."/>
            <person name="Davenport K.W."/>
            <person name="Johnson S.L."/>
            <person name="Siddaramappa S."/>
            <person name="Petersen J.M."/>
        </authorList>
    </citation>
    <scope>NUCLEOTIDE SEQUENCE [LARGE SCALE GENOMIC DNA]</scope>
    <source>
        <strain evidence="10">CA97-1460</strain>
    </source>
</reference>
<dbReference type="OrthoDB" id="9813458at2"/>
<keyword evidence="10" id="KW-1185">Reference proteome</keyword>
<dbReference type="Proteomes" id="UP000182521">
    <property type="component" value="Chromosome"/>
</dbReference>
<dbReference type="STRING" id="1542390.KX01_210"/>
<keyword evidence="7" id="KW-0998">Cell outer membrane</keyword>
<dbReference type="Gene3D" id="1.20.1600.10">
    <property type="entry name" value="Outer membrane efflux proteins (OEP)"/>
    <property type="match status" value="1"/>
</dbReference>
<evidence type="ECO:0000256" key="5">
    <source>
        <dbReference type="ARBA" id="ARBA00022692"/>
    </source>
</evidence>
<dbReference type="EMBL" id="CP009654">
    <property type="protein sequence ID" value="APC96749.1"/>
    <property type="molecule type" value="Genomic_DNA"/>
</dbReference>
<dbReference type="InterPro" id="IPR051906">
    <property type="entry name" value="TolC-like"/>
</dbReference>
<dbReference type="PANTHER" id="PTHR30026:SF20">
    <property type="entry name" value="OUTER MEMBRANE PROTEIN TOLC"/>
    <property type="match status" value="1"/>
</dbReference>
<evidence type="ECO:0000256" key="4">
    <source>
        <dbReference type="ARBA" id="ARBA00022452"/>
    </source>
</evidence>
<sequence length="500" mass="56103">MKKTLSFLFLIFIFTNVFAAYEKPLGSDVAKNPYSIEKQYAKADEIRDGNSFYNLKSAADVAVVDDKEEKQYSLIEIYNLAAKHNAEYQAARSTFAGNMETVPKALGYLLPQIDFGYGLRRDRYNQFGGVVLDTSNNLMVNGTQTLFDWSKWKTFTQATYLQKSYAMIYAKAEQDLIINTVTAYFELLRAQQVLQFQFANEAWNKKLYMNQEQQYHAGIVSYADLKTSDAQYRKAIASRADAQKQLIQAKAAVAKLVGKKISSLLYVAKGTDYFGPPTPNDVEYWLETSQKYNLDIAQKAFDFQATTEGVGIKWGNFFPNVGLGGGLTASFNDYTGTPQELIQFPTNYQIANIQGNVNWNLLRGGSDYAQLKQASYDNQASNYTLLQTQREVYAGVVESFETVRLDAIRIQAYEKSVYAGLASVKAILEGYQAGTQTIVDLLNRQAILVEAQLAFAGSIFNYIEHYAQLKQLQGSLTYEDVEQINTSLGKENIISAIAAE</sequence>
<keyword evidence="6" id="KW-0472">Membrane</keyword>
<keyword evidence="8" id="KW-0732">Signal</keyword>
<dbReference type="GO" id="GO:0015562">
    <property type="term" value="F:efflux transmembrane transporter activity"/>
    <property type="evidence" value="ECO:0007669"/>
    <property type="project" value="InterPro"/>
</dbReference>
<evidence type="ECO:0000256" key="3">
    <source>
        <dbReference type="ARBA" id="ARBA00022448"/>
    </source>
</evidence>
<dbReference type="KEGG" id="frc:KX01_210"/>
<organism evidence="9 10">
    <name type="scientific">Francisella frigiditurris</name>
    <dbReference type="NCBI Taxonomy" id="1542390"/>
    <lineage>
        <taxon>Bacteria</taxon>
        <taxon>Pseudomonadati</taxon>
        <taxon>Pseudomonadota</taxon>
        <taxon>Gammaproteobacteria</taxon>
        <taxon>Thiotrichales</taxon>
        <taxon>Francisellaceae</taxon>
        <taxon>Francisella</taxon>
    </lineage>
</organism>
<evidence type="ECO:0000256" key="2">
    <source>
        <dbReference type="ARBA" id="ARBA00007613"/>
    </source>
</evidence>
<evidence type="ECO:0000256" key="8">
    <source>
        <dbReference type="SAM" id="SignalP"/>
    </source>
</evidence>
<evidence type="ECO:0000256" key="6">
    <source>
        <dbReference type="ARBA" id="ARBA00023136"/>
    </source>
</evidence>
<evidence type="ECO:0000313" key="10">
    <source>
        <dbReference type="Proteomes" id="UP000182521"/>
    </source>
</evidence>